<dbReference type="Gene3D" id="3.10.450.50">
    <property type="match status" value="1"/>
</dbReference>
<accession>A0A6J6FVA0</accession>
<reference evidence="2" key="1">
    <citation type="submission" date="2020-05" db="EMBL/GenBank/DDBJ databases">
        <authorList>
            <person name="Chiriac C."/>
            <person name="Salcher M."/>
            <person name="Ghai R."/>
            <person name="Kavagutti S V."/>
        </authorList>
    </citation>
    <scope>NUCLEOTIDE SEQUENCE</scope>
</reference>
<gene>
    <name evidence="2" type="ORF">UFOPK1493_03608</name>
</gene>
<dbReference type="PANTHER" id="PTHR41534">
    <property type="entry name" value="BLR3401 PROTEIN"/>
    <property type="match status" value="1"/>
</dbReference>
<dbReference type="SUPFAM" id="SSF54427">
    <property type="entry name" value="NTF2-like"/>
    <property type="match status" value="1"/>
</dbReference>
<evidence type="ECO:0000313" key="2">
    <source>
        <dbReference type="EMBL" id="CAB4588528.1"/>
    </source>
</evidence>
<dbReference type="PANTHER" id="PTHR41534:SF2">
    <property type="entry name" value="3-PHENYLPROPIONATE_CINNAMIC ACID DIOXYGENASE SUBUNIT BETA"/>
    <property type="match status" value="1"/>
</dbReference>
<organism evidence="2">
    <name type="scientific">freshwater metagenome</name>
    <dbReference type="NCBI Taxonomy" id="449393"/>
    <lineage>
        <taxon>unclassified sequences</taxon>
        <taxon>metagenomes</taxon>
        <taxon>ecological metagenomes</taxon>
    </lineage>
</organism>
<protein>
    <submittedName>
        <fullName evidence="2">Unannotated protein</fullName>
    </submittedName>
</protein>
<dbReference type="Pfam" id="PF00866">
    <property type="entry name" value="Ring_hydroxyl_B"/>
    <property type="match status" value="1"/>
</dbReference>
<dbReference type="InterPro" id="IPR000391">
    <property type="entry name" value="Rng_hydr_dOase-bsu"/>
</dbReference>
<dbReference type="GO" id="GO:0019380">
    <property type="term" value="P:3-phenylpropionate catabolic process"/>
    <property type="evidence" value="ECO:0007669"/>
    <property type="project" value="TreeGrafter"/>
</dbReference>
<dbReference type="GO" id="GO:0016491">
    <property type="term" value="F:oxidoreductase activity"/>
    <property type="evidence" value="ECO:0007669"/>
    <property type="project" value="UniProtKB-KW"/>
</dbReference>
<keyword evidence="1" id="KW-0560">Oxidoreductase</keyword>
<name>A0A6J6FVA0_9ZZZZ</name>
<dbReference type="EMBL" id="CAEZSR010000212">
    <property type="protein sequence ID" value="CAB4588528.1"/>
    <property type="molecule type" value="Genomic_DNA"/>
</dbReference>
<dbReference type="InterPro" id="IPR032710">
    <property type="entry name" value="NTF2-like_dom_sf"/>
</dbReference>
<dbReference type="CDD" id="cd00667">
    <property type="entry name" value="ring_hydroxylating_dioxygenases_beta"/>
    <property type="match status" value="1"/>
</dbReference>
<sequence>MIASDVGDPARYVELMQWYGGEAALLDDRRFDAWLELLDDEVDYRVPARWNRTPDRPDDFATWNVPADLDDDDAHLPLLQLDRAGLADFVGRLRTGTAWAETPPSRTTRVVGPLVIVASSDTGASGDAEVTVRSALLMHRSRVEWEDATLHAARHDTLRRHRGAWRLRRRLVILDSVVLPSHNLSVPL</sequence>
<dbReference type="AlphaFoldDB" id="A0A6J6FVA0"/>
<evidence type="ECO:0000256" key="1">
    <source>
        <dbReference type="ARBA" id="ARBA00023002"/>
    </source>
</evidence>
<proteinExistence type="predicted"/>